<evidence type="ECO:0000313" key="2">
    <source>
        <dbReference type="EMBL" id="PMS13651.1"/>
    </source>
</evidence>
<dbReference type="EMBL" id="PNYA01000063">
    <property type="protein sequence ID" value="PMS13651.1"/>
    <property type="molecule type" value="Genomic_DNA"/>
</dbReference>
<evidence type="ECO:0000256" key="1">
    <source>
        <dbReference type="SAM" id="SignalP"/>
    </source>
</evidence>
<protein>
    <submittedName>
        <fullName evidence="2">Uncharacterized protein</fullName>
    </submittedName>
</protein>
<dbReference type="Proteomes" id="UP000235616">
    <property type="component" value="Unassembled WGS sequence"/>
</dbReference>
<reference evidence="2 3" key="1">
    <citation type="submission" date="2018-01" db="EMBL/GenBank/DDBJ databases">
        <title>Whole genome analyses suggest that Burkholderia sensu lato contains two further novel genera in the rhizoxinica-symbiotica group Mycetohabitans gen. nov., and Trinickia gen. nov.: implications for the evolution of diazotrophy and nodulation in the Burkholderiaceae.</title>
        <authorList>
            <person name="Estrada-de los Santos P."/>
            <person name="Palmer M."/>
            <person name="Chavez-Ramirez B."/>
            <person name="Beukes C."/>
            <person name="Steenkamp E.T."/>
            <person name="Hirsch A.M."/>
            <person name="Manyaka P."/>
            <person name="Maluk M."/>
            <person name="Lafos M."/>
            <person name="Crook M."/>
            <person name="Gross E."/>
            <person name="Simon M.F."/>
            <person name="Bueno dos Reis Junior F."/>
            <person name="Poole P.S."/>
            <person name="Venter S.N."/>
            <person name="James E.K."/>
        </authorList>
    </citation>
    <scope>NUCLEOTIDE SEQUENCE [LARGE SCALE GENOMIC DNA]</scope>
    <source>
        <strain evidence="2 3">GIMN1.004</strain>
    </source>
</reference>
<accession>A0A2N7VAW3</accession>
<sequence length="204" mass="22516">MKKAIMFVLIASICRIASAQQSPVVGLWEQVVAGDRGDGSPVNTQRVDVVFVDRKINEDTRFSGLFAADISPQVLCCVDVKRDDLISLSALLKKYPWDPDTADHLKKITGWKYIYEAKLVKPNEQNAKMRSLVKSLTVPPTLSPYSAPVISGEIATAQMGKEFKVGNADVAYSVRMSNDKNSISYKFVINGKPVTLTEDMFPAE</sequence>
<proteinExistence type="predicted"/>
<keyword evidence="1" id="KW-0732">Signal</keyword>
<evidence type="ECO:0000313" key="3">
    <source>
        <dbReference type="Proteomes" id="UP000235616"/>
    </source>
</evidence>
<organism evidence="2 3">
    <name type="scientific">Trinickia dabaoshanensis</name>
    <dbReference type="NCBI Taxonomy" id="564714"/>
    <lineage>
        <taxon>Bacteria</taxon>
        <taxon>Pseudomonadati</taxon>
        <taxon>Pseudomonadota</taxon>
        <taxon>Betaproteobacteria</taxon>
        <taxon>Burkholderiales</taxon>
        <taxon>Burkholderiaceae</taxon>
        <taxon>Trinickia</taxon>
    </lineage>
</organism>
<dbReference type="AlphaFoldDB" id="A0A2N7VAW3"/>
<feature type="signal peptide" evidence="1">
    <location>
        <begin position="1"/>
        <end position="19"/>
    </location>
</feature>
<feature type="chain" id="PRO_5014918531" evidence="1">
    <location>
        <begin position="20"/>
        <end position="204"/>
    </location>
</feature>
<name>A0A2N7VAW3_9BURK</name>
<gene>
    <name evidence="2" type="ORF">C0Z18_32330</name>
</gene>
<keyword evidence="3" id="KW-1185">Reference proteome</keyword>
<comment type="caution">
    <text evidence="2">The sequence shown here is derived from an EMBL/GenBank/DDBJ whole genome shotgun (WGS) entry which is preliminary data.</text>
</comment>